<dbReference type="EMBL" id="FMAY01000004">
    <property type="protein sequence ID" value="SCC04084.1"/>
    <property type="molecule type" value="Genomic_DNA"/>
</dbReference>
<sequence>MHAGWLYRLRFIKRHLLMLLMAFGWLLIQSQVAIASHNCDVSVQGETVMVQHMDHMMMTDSAPQMNAMKTPLCEKHCVPDLAQKDTPHQPLVALPSTLSLAVVKPVCTDVSREGWSLTPPAAGPPATIRFCRYRE</sequence>
<reference evidence="2" key="1">
    <citation type="submission" date="2016-08" db="EMBL/GenBank/DDBJ databases">
        <authorList>
            <person name="Varghese N."/>
            <person name="Submissions Spin"/>
        </authorList>
    </citation>
    <scope>NUCLEOTIDE SEQUENCE [LARGE SCALE GENOMIC DNA]</scope>
    <source>
        <strain evidence="2">REICA_082</strain>
    </source>
</reference>
<evidence type="ECO:0008006" key="3">
    <source>
        <dbReference type="Google" id="ProtNLM"/>
    </source>
</evidence>
<organism evidence="1 2">
    <name type="scientific">Kosakonia oryzendophytica</name>
    <dbReference type="NCBI Taxonomy" id="1005665"/>
    <lineage>
        <taxon>Bacteria</taxon>
        <taxon>Pseudomonadati</taxon>
        <taxon>Pseudomonadota</taxon>
        <taxon>Gammaproteobacteria</taxon>
        <taxon>Enterobacterales</taxon>
        <taxon>Enterobacteriaceae</taxon>
        <taxon>Kosakonia</taxon>
    </lineage>
</organism>
<evidence type="ECO:0000313" key="2">
    <source>
        <dbReference type="Proteomes" id="UP000198975"/>
    </source>
</evidence>
<name>A0A1C4BBD2_9ENTR</name>
<dbReference type="AlphaFoldDB" id="A0A1C4BBD2"/>
<evidence type="ECO:0000313" key="1">
    <source>
        <dbReference type="EMBL" id="SCC04084.1"/>
    </source>
</evidence>
<protein>
    <recommendedName>
        <fullName evidence="3">DUF2946 domain-containing protein</fullName>
    </recommendedName>
</protein>
<accession>A0A1C4BBD2</accession>
<gene>
    <name evidence="1" type="ORF">GA0061071_104297</name>
</gene>
<keyword evidence="2" id="KW-1185">Reference proteome</keyword>
<dbReference type="OrthoDB" id="6470311at2"/>
<dbReference type="RefSeq" id="WP_061494423.1">
    <property type="nucleotide sequence ID" value="NZ_CP115659.1"/>
</dbReference>
<dbReference type="Proteomes" id="UP000198975">
    <property type="component" value="Unassembled WGS sequence"/>
</dbReference>
<proteinExistence type="predicted"/>